<keyword evidence="3" id="KW-1185">Reference proteome</keyword>
<dbReference type="RefSeq" id="WP_203376464.1">
    <property type="nucleotide sequence ID" value="NZ_JAENHP010000003.1"/>
</dbReference>
<gene>
    <name evidence="2" type="ORF">JIG36_13520</name>
</gene>
<sequence>MQLTEVSIFGLRSVVLVFKHRDSPLRFVLMPVVHMGRPDYYRLLSERLARCQLIVAEMYDGPSSTGLAYVTALRLTRQYRGGPLVHQNIDYEALGVPTVWPDGRILEGRRRRLPLAGWIDLALLVPYLTITMAVGGRDMLMRQNFEISDISEPRMRWALMNRLMLEERDRDLVATVQRIHTERRHEQIDVAVIYGAAHLPAVVRALAGGLGYRPQRGGEWLLAIDF</sequence>
<reference evidence="2 3" key="1">
    <citation type="submission" date="2021-01" db="EMBL/GenBank/DDBJ databases">
        <title>Actinoplanes sp. nov. LDG1-06 isolated from lichen.</title>
        <authorList>
            <person name="Saeng-In P."/>
            <person name="Phongsopitanun W."/>
            <person name="Kanchanasin P."/>
            <person name="Yuki M."/>
            <person name="Kudo T."/>
            <person name="Ohkuma M."/>
            <person name="Tanasupawat S."/>
        </authorList>
    </citation>
    <scope>NUCLEOTIDE SEQUENCE [LARGE SCALE GENOMIC DNA]</scope>
    <source>
        <strain evidence="2 3">LDG1-06</strain>
    </source>
</reference>
<dbReference type="EMBL" id="JAENHP010000003">
    <property type="protein sequence ID" value="MBM2616578.1"/>
    <property type="molecule type" value="Genomic_DNA"/>
</dbReference>
<dbReference type="Proteomes" id="UP000632138">
    <property type="component" value="Unassembled WGS sequence"/>
</dbReference>
<keyword evidence="1" id="KW-1133">Transmembrane helix</keyword>
<evidence type="ECO:0000313" key="3">
    <source>
        <dbReference type="Proteomes" id="UP000632138"/>
    </source>
</evidence>
<proteinExistence type="predicted"/>
<organism evidence="2 3">
    <name type="scientific">Paractinoplanes ovalisporus</name>
    <dbReference type="NCBI Taxonomy" id="2810368"/>
    <lineage>
        <taxon>Bacteria</taxon>
        <taxon>Bacillati</taxon>
        <taxon>Actinomycetota</taxon>
        <taxon>Actinomycetes</taxon>
        <taxon>Micromonosporales</taxon>
        <taxon>Micromonosporaceae</taxon>
        <taxon>Paractinoplanes</taxon>
    </lineage>
</organism>
<evidence type="ECO:0000256" key="1">
    <source>
        <dbReference type="SAM" id="Phobius"/>
    </source>
</evidence>
<evidence type="ECO:0000313" key="2">
    <source>
        <dbReference type="EMBL" id="MBM2616578.1"/>
    </source>
</evidence>
<comment type="caution">
    <text evidence="2">The sequence shown here is derived from an EMBL/GenBank/DDBJ whole genome shotgun (WGS) entry which is preliminary data.</text>
</comment>
<accession>A0ABS2A9S6</accession>
<keyword evidence="1" id="KW-0812">Transmembrane</keyword>
<name>A0ABS2A9S6_9ACTN</name>
<protein>
    <submittedName>
        <fullName evidence="2">Uncharacterized protein</fullName>
    </submittedName>
</protein>
<feature type="transmembrane region" description="Helical" evidence="1">
    <location>
        <begin position="115"/>
        <end position="135"/>
    </location>
</feature>
<keyword evidence="1" id="KW-0472">Membrane</keyword>